<keyword evidence="2" id="KW-1185">Reference proteome</keyword>
<organism evidence="1 2">
    <name type="scientific">Allacma fusca</name>
    <dbReference type="NCBI Taxonomy" id="39272"/>
    <lineage>
        <taxon>Eukaryota</taxon>
        <taxon>Metazoa</taxon>
        <taxon>Ecdysozoa</taxon>
        <taxon>Arthropoda</taxon>
        <taxon>Hexapoda</taxon>
        <taxon>Collembola</taxon>
        <taxon>Symphypleona</taxon>
        <taxon>Sminthuridae</taxon>
        <taxon>Allacma</taxon>
    </lineage>
</organism>
<gene>
    <name evidence="1" type="ORF">AFUS01_LOCUS43555</name>
</gene>
<dbReference type="Proteomes" id="UP000708208">
    <property type="component" value="Unassembled WGS sequence"/>
</dbReference>
<name>A0A8J2LJZ3_9HEXA</name>
<comment type="caution">
    <text evidence="1">The sequence shown here is derived from an EMBL/GenBank/DDBJ whole genome shotgun (WGS) entry which is preliminary data.</text>
</comment>
<evidence type="ECO:0000313" key="1">
    <source>
        <dbReference type="EMBL" id="CAG7834004.1"/>
    </source>
</evidence>
<evidence type="ECO:0000313" key="2">
    <source>
        <dbReference type="Proteomes" id="UP000708208"/>
    </source>
</evidence>
<dbReference type="EMBL" id="CAJVCH010570083">
    <property type="protein sequence ID" value="CAG7834004.1"/>
    <property type="molecule type" value="Genomic_DNA"/>
</dbReference>
<dbReference type="OrthoDB" id="5593012at2759"/>
<proteinExistence type="predicted"/>
<feature type="non-terminal residue" evidence="1">
    <location>
        <position position="1"/>
    </location>
</feature>
<reference evidence="1" key="1">
    <citation type="submission" date="2021-06" db="EMBL/GenBank/DDBJ databases">
        <authorList>
            <person name="Hodson N. C."/>
            <person name="Mongue J. A."/>
            <person name="Jaron S. K."/>
        </authorList>
    </citation>
    <scope>NUCLEOTIDE SEQUENCE</scope>
</reference>
<accession>A0A8J2LJZ3</accession>
<dbReference type="AlphaFoldDB" id="A0A8J2LJZ3"/>
<sequence>MRALRDLNIPKIISHDIPGMEGWDFLRPHERSGEYAWR</sequence>
<protein>
    <submittedName>
        <fullName evidence="1">Uncharacterized protein</fullName>
    </submittedName>
</protein>